<organism evidence="1">
    <name type="scientific">Rhizophora mucronata</name>
    <name type="common">Asiatic mangrove</name>
    <dbReference type="NCBI Taxonomy" id="61149"/>
    <lineage>
        <taxon>Eukaryota</taxon>
        <taxon>Viridiplantae</taxon>
        <taxon>Streptophyta</taxon>
        <taxon>Embryophyta</taxon>
        <taxon>Tracheophyta</taxon>
        <taxon>Spermatophyta</taxon>
        <taxon>Magnoliopsida</taxon>
        <taxon>eudicotyledons</taxon>
        <taxon>Gunneridae</taxon>
        <taxon>Pentapetalae</taxon>
        <taxon>rosids</taxon>
        <taxon>fabids</taxon>
        <taxon>Malpighiales</taxon>
        <taxon>Rhizophoraceae</taxon>
        <taxon>Rhizophora</taxon>
    </lineage>
</organism>
<dbReference type="AlphaFoldDB" id="A0A2P2LEB1"/>
<sequence>MTKDNARNHRQLKKKHTVMVRRQGCTLIANKHHMRNRGRSGKNPMNNS</sequence>
<dbReference type="EMBL" id="GGEC01035830">
    <property type="protein sequence ID" value="MBX16314.1"/>
    <property type="molecule type" value="Transcribed_RNA"/>
</dbReference>
<proteinExistence type="predicted"/>
<name>A0A2P2LEB1_RHIMU</name>
<protein>
    <submittedName>
        <fullName evidence="1">Uncharacterized protein MANES_05G109900</fullName>
    </submittedName>
</protein>
<accession>A0A2P2LEB1</accession>
<evidence type="ECO:0000313" key="1">
    <source>
        <dbReference type="EMBL" id="MBX16314.1"/>
    </source>
</evidence>
<reference evidence="1" key="1">
    <citation type="submission" date="2018-02" db="EMBL/GenBank/DDBJ databases">
        <title>Rhizophora mucronata_Transcriptome.</title>
        <authorList>
            <person name="Meera S.P."/>
            <person name="Sreeshan A."/>
            <person name="Augustine A."/>
        </authorList>
    </citation>
    <scope>NUCLEOTIDE SEQUENCE</scope>
    <source>
        <tissue evidence="1">Leaf</tissue>
    </source>
</reference>